<organism evidence="2 3">
    <name type="scientific">Adhaeribacter swui</name>
    <dbReference type="NCBI Taxonomy" id="2086471"/>
    <lineage>
        <taxon>Bacteria</taxon>
        <taxon>Pseudomonadati</taxon>
        <taxon>Bacteroidota</taxon>
        <taxon>Cytophagia</taxon>
        <taxon>Cytophagales</taxon>
        <taxon>Hymenobacteraceae</taxon>
        <taxon>Adhaeribacter</taxon>
    </lineage>
</organism>
<feature type="domain" description="FAS1" evidence="1">
    <location>
        <begin position="42"/>
        <end position="165"/>
    </location>
</feature>
<dbReference type="RefSeq" id="WP_185273440.1">
    <property type="nucleotide sequence ID" value="NZ_CP055156.1"/>
</dbReference>
<evidence type="ECO:0000313" key="3">
    <source>
        <dbReference type="Proteomes" id="UP000515237"/>
    </source>
</evidence>
<dbReference type="GO" id="GO:0031012">
    <property type="term" value="C:extracellular matrix"/>
    <property type="evidence" value="ECO:0007669"/>
    <property type="project" value="TreeGrafter"/>
</dbReference>
<dbReference type="EMBL" id="CP055156">
    <property type="protein sequence ID" value="QNF32662.1"/>
    <property type="molecule type" value="Genomic_DNA"/>
</dbReference>
<dbReference type="Pfam" id="PF02469">
    <property type="entry name" value="Fasciclin"/>
    <property type="match status" value="1"/>
</dbReference>
<dbReference type="GO" id="GO:0007155">
    <property type="term" value="P:cell adhesion"/>
    <property type="evidence" value="ECO:0007669"/>
    <property type="project" value="TreeGrafter"/>
</dbReference>
<dbReference type="InterPro" id="IPR036378">
    <property type="entry name" value="FAS1_dom_sf"/>
</dbReference>
<evidence type="ECO:0000259" key="1">
    <source>
        <dbReference type="PROSITE" id="PS50213"/>
    </source>
</evidence>
<dbReference type="InterPro" id="IPR000782">
    <property type="entry name" value="FAS1_domain"/>
</dbReference>
<name>A0A7G7G678_9BACT</name>
<reference evidence="2 3" key="1">
    <citation type="journal article" date="2018" name="Int. J. Syst. Evol. Microbiol.">
        <title>Adhaeribacter swui sp. nov., isolated from wet mud.</title>
        <authorList>
            <person name="Kim D.U."/>
            <person name="Kim K.W."/>
            <person name="Kang M.S."/>
            <person name="Kim J.Y."/>
            <person name="Jang J.H."/>
            <person name="Kim M.K."/>
        </authorList>
    </citation>
    <scope>NUCLEOTIDE SEQUENCE [LARGE SCALE GENOMIC DNA]</scope>
    <source>
        <strain evidence="2 3">KCTC 52873</strain>
    </source>
</reference>
<evidence type="ECO:0000313" key="2">
    <source>
        <dbReference type="EMBL" id="QNF32662.1"/>
    </source>
</evidence>
<dbReference type="SUPFAM" id="SSF82153">
    <property type="entry name" value="FAS1 domain"/>
    <property type="match status" value="1"/>
</dbReference>
<accession>A0A7G7G678</accession>
<dbReference type="PANTHER" id="PTHR10900:SF124">
    <property type="entry name" value="FI05614P"/>
    <property type="match status" value="1"/>
</dbReference>
<dbReference type="KEGG" id="aswu:HUW51_07940"/>
<dbReference type="PROSITE" id="PS50213">
    <property type="entry name" value="FAS1"/>
    <property type="match status" value="1"/>
</dbReference>
<dbReference type="AlphaFoldDB" id="A0A7G7G678"/>
<proteinExistence type="predicted"/>
<dbReference type="Gene3D" id="2.30.180.10">
    <property type="entry name" value="FAS1 domain"/>
    <property type="match status" value="1"/>
</dbReference>
<dbReference type="InterPro" id="IPR050904">
    <property type="entry name" value="Adhesion/Biosynth-related"/>
</dbReference>
<dbReference type="PANTHER" id="PTHR10900">
    <property type="entry name" value="PERIOSTIN-RELATED"/>
    <property type="match status" value="1"/>
</dbReference>
<dbReference type="Proteomes" id="UP000515237">
    <property type="component" value="Chromosome"/>
</dbReference>
<gene>
    <name evidence="2" type="ORF">HUW51_07940</name>
</gene>
<protein>
    <submittedName>
        <fullName evidence="2">Fasciclin domain-containing protein</fullName>
    </submittedName>
</protein>
<keyword evidence="3" id="KW-1185">Reference proteome</keyword>
<dbReference type="GO" id="GO:0005615">
    <property type="term" value="C:extracellular space"/>
    <property type="evidence" value="ECO:0007669"/>
    <property type="project" value="TreeGrafter"/>
</dbReference>
<sequence length="171" mass="18886">MKRGAGLLAILILLLLFCSGTTLRAQQLLNSPISLVTPVPVNSTANELIQFANQRPLLRELLIQSGILTTLSNDKPYTFFAPTEAALQEIQYESAEKLQTIMQHHIVPGRYPLQNLKDGALLPTLAGDSVMVFRKFQAAAINSIRVNGSYETANHIVVHTIEDILKPKKLE</sequence>
<dbReference type="GO" id="GO:0030198">
    <property type="term" value="P:extracellular matrix organization"/>
    <property type="evidence" value="ECO:0007669"/>
    <property type="project" value="TreeGrafter"/>
</dbReference>
<dbReference type="SMART" id="SM00554">
    <property type="entry name" value="FAS1"/>
    <property type="match status" value="1"/>
</dbReference>
<dbReference type="GO" id="GO:0050839">
    <property type="term" value="F:cell adhesion molecule binding"/>
    <property type="evidence" value="ECO:0007669"/>
    <property type="project" value="TreeGrafter"/>
</dbReference>